<reference evidence="7 8" key="1">
    <citation type="submission" date="2019-04" db="EMBL/GenBank/DDBJ databases">
        <title>Fungal friends and foes A comparative genomics study of 23 Aspergillus species from section Flavi.</title>
        <authorList>
            <consortium name="DOE Joint Genome Institute"/>
            <person name="Kjaerbolling I."/>
            <person name="Vesth T.C."/>
            <person name="Frisvad J.C."/>
            <person name="Nybo J.L."/>
            <person name="Theobald S."/>
            <person name="Kildgaard S."/>
            <person name="Petersen T.I."/>
            <person name="Kuo A."/>
            <person name="Sato A."/>
            <person name="Lyhne E.K."/>
            <person name="Kogle M.E."/>
            <person name="Wiebenga A."/>
            <person name="Kun R.S."/>
            <person name="Lubbers R.J."/>
            <person name="Makela M.R."/>
            <person name="Barry K."/>
            <person name="Chovatia M."/>
            <person name="Clum A."/>
            <person name="Daum C."/>
            <person name="Haridas S."/>
            <person name="He G."/>
            <person name="LaButti K."/>
            <person name="Lipzen A."/>
            <person name="Mondo S."/>
            <person name="Pangilinan J."/>
            <person name="Riley R."/>
            <person name="Salamov A."/>
            <person name="Simmons B.A."/>
            <person name="Magnuson J.K."/>
            <person name="Henrissat B."/>
            <person name="Mortensen U.H."/>
            <person name="Larsen T.O."/>
            <person name="De vries R.P."/>
            <person name="Grigoriev I.V."/>
            <person name="Machida M."/>
            <person name="Baker S.E."/>
            <person name="Andersen M.R."/>
        </authorList>
    </citation>
    <scope>NUCLEOTIDE SEQUENCE [LARGE SCALE GENOMIC DNA]</scope>
    <source>
        <strain evidence="7 8">CBS 117635</strain>
    </source>
</reference>
<evidence type="ECO:0000256" key="6">
    <source>
        <dbReference type="SAM" id="Phobius"/>
    </source>
</evidence>
<evidence type="ECO:0000256" key="1">
    <source>
        <dbReference type="ARBA" id="ARBA00004141"/>
    </source>
</evidence>
<keyword evidence="3 6" id="KW-0812">Transmembrane</keyword>
<dbReference type="InterPro" id="IPR001248">
    <property type="entry name" value="Pur-cyt_permease"/>
</dbReference>
<dbReference type="GO" id="GO:0015205">
    <property type="term" value="F:nucleobase transmembrane transporter activity"/>
    <property type="evidence" value="ECO:0007669"/>
    <property type="project" value="TreeGrafter"/>
</dbReference>
<evidence type="ECO:0000256" key="3">
    <source>
        <dbReference type="ARBA" id="ARBA00022692"/>
    </source>
</evidence>
<sequence>MAVYLFCETGSHCLSSGMRSKHGLVVNNDYTRFARTPRQAIFGQLVSFPSYTILCATVSILVTAATQNRYGQPLWNLPTLLSAIIEVRGSRSRVAAFFGGSCAECVADGIECASKCITATFPRYINLRCGAYITVLVSIACNPWKLVNTASTFLAGLSSYSIFLGPMVGSMLASYVAGMRRKIKVEDLFPCHADAKGIYWYTYGVNWRAPVAVSLSQFLGCVLVKLTTVALWNGSFTLWVRGLCRSQRGSSRGVDADLRSTEYYIGFLTGTAISAGMYTALNYIFPTPEVRAFVEKAPSPGVLMQEYRLPGDRREEIVEQVKP</sequence>
<comment type="subcellular location">
    <subcellularLocation>
        <location evidence="1">Membrane</location>
        <topology evidence="1">Multi-pass membrane protein</topology>
    </subcellularLocation>
</comment>
<dbReference type="AlphaFoldDB" id="A0A5N6J862"/>
<keyword evidence="4 6" id="KW-1133">Transmembrane helix</keyword>
<evidence type="ECO:0000256" key="4">
    <source>
        <dbReference type="ARBA" id="ARBA00022989"/>
    </source>
</evidence>
<accession>A0A5N6J862</accession>
<dbReference type="Gene3D" id="1.10.4160.10">
    <property type="entry name" value="Hydantoin permease"/>
    <property type="match status" value="1"/>
</dbReference>
<protein>
    <submittedName>
        <fullName evidence="7">Permease for cytosine/purines, uracil, thiamine, allantoin-domain-containing protein</fullName>
    </submittedName>
</protein>
<name>A0A5N6J862_9EURO</name>
<dbReference type="Pfam" id="PF02133">
    <property type="entry name" value="Transp_cyt_pur"/>
    <property type="match status" value="1"/>
</dbReference>
<evidence type="ECO:0000313" key="7">
    <source>
        <dbReference type="EMBL" id="KAB8274996.1"/>
    </source>
</evidence>
<dbReference type="PANTHER" id="PTHR30618:SF4">
    <property type="entry name" value="ALLANTOIN PERMEASE"/>
    <property type="match status" value="1"/>
</dbReference>
<dbReference type="EMBL" id="ML732784">
    <property type="protein sequence ID" value="KAB8274996.1"/>
    <property type="molecule type" value="Genomic_DNA"/>
</dbReference>
<proteinExistence type="inferred from homology"/>
<evidence type="ECO:0000256" key="5">
    <source>
        <dbReference type="ARBA" id="ARBA00023136"/>
    </source>
</evidence>
<comment type="similarity">
    <text evidence="2">Belongs to the purine-cytosine permease (2.A.39) family.</text>
</comment>
<dbReference type="GO" id="GO:0005886">
    <property type="term" value="C:plasma membrane"/>
    <property type="evidence" value="ECO:0007669"/>
    <property type="project" value="TreeGrafter"/>
</dbReference>
<feature type="transmembrane region" description="Helical" evidence="6">
    <location>
        <begin position="153"/>
        <end position="177"/>
    </location>
</feature>
<evidence type="ECO:0000256" key="2">
    <source>
        <dbReference type="ARBA" id="ARBA00008974"/>
    </source>
</evidence>
<gene>
    <name evidence="7" type="ORF">BDV30DRAFT_237022</name>
</gene>
<dbReference type="Proteomes" id="UP000326289">
    <property type="component" value="Unassembled WGS sequence"/>
</dbReference>
<evidence type="ECO:0000313" key="8">
    <source>
        <dbReference type="Proteomes" id="UP000326289"/>
    </source>
</evidence>
<dbReference type="InterPro" id="IPR045225">
    <property type="entry name" value="Uracil/uridine/allantoin_perm"/>
</dbReference>
<feature type="transmembrane region" description="Helical" evidence="6">
    <location>
        <begin position="129"/>
        <end position="147"/>
    </location>
</feature>
<organism evidence="7 8">
    <name type="scientific">Aspergillus minisclerotigenes</name>
    <dbReference type="NCBI Taxonomy" id="656917"/>
    <lineage>
        <taxon>Eukaryota</taxon>
        <taxon>Fungi</taxon>
        <taxon>Dikarya</taxon>
        <taxon>Ascomycota</taxon>
        <taxon>Pezizomycotina</taxon>
        <taxon>Eurotiomycetes</taxon>
        <taxon>Eurotiomycetidae</taxon>
        <taxon>Eurotiales</taxon>
        <taxon>Aspergillaceae</taxon>
        <taxon>Aspergillus</taxon>
        <taxon>Aspergillus subgen. Circumdati</taxon>
    </lineage>
</organism>
<keyword evidence="5 6" id="KW-0472">Membrane</keyword>
<dbReference type="PANTHER" id="PTHR30618">
    <property type="entry name" value="NCS1 FAMILY PURINE/PYRIMIDINE TRANSPORTER"/>
    <property type="match status" value="1"/>
</dbReference>
<keyword evidence="8" id="KW-1185">Reference proteome</keyword>